<evidence type="ECO:0000313" key="2">
    <source>
        <dbReference type="EMBL" id="SVB16055.1"/>
    </source>
</evidence>
<protein>
    <submittedName>
        <fullName evidence="2">Uncharacterized protein</fullName>
    </submittedName>
</protein>
<proteinExistence type="predicted"/>
<name>A0A382BQI2_9ZZZZ</name>
<feature type="compositionally biased region" description="Low complexity" evidence="1">
    <location>
        <begin position="28"/>
        <end position="38"/>
    </location>
</feature>
<accession>A0A382BQI2</accession>
<evidence type="ECO:0000256" key="1">
    <source>
        <dbReference type="SAM" id="MobiDB-lite"/>
    </source>
</evidence>
<reference evidence="2" key="1">
    <citation type="submission" date="2018-05" db="EMBL/GenBank/DDBJ databases">
        <authorList>
            <person name="Lanie J.A."/>
            <person name="Ng W.-L."/>
            <person name="Kazmierczak K.M."/>
            <person name="Andrzejewski T.M."/>
            <person name="Davidsen T.M."/>
            <person name="Wayne K.J."/>
            <person name="Tettelin H."/>
            <person name="Glass J.I."/>
            <person name="Rusch D."/>
            <person name="Podicherti R."/>
            <person name="Tsui H.-C.T."/>
            <person name="Winkler M.E."/>
        </authorList>
    </citation>
    <scope>NUCLEOTIDE SEQUENCE</scope>
</reference>
<feature type="compositionally biased region" description="Low complexity" evidence="1">
    <location>
        <begin position="68"/>
        <end position="78"/>
    </location>
</feature>
<organism evidence="2">
    <name type="scientific">marine metagenome</name>
    <dbReference type="NCBI Taxonomy" id="408172"/>
    <lineage>
        <taxon>unclassified sequences</taxon>
        <taxon>metagenomes</taxon>
        <taxon>ecological metagenomes</taxon>
    </lineage>
</organism>
<feature type="region of interest" description="Disordered" evidence="1">
    <location>
        <begin position="16"/>
        <end position="81"/>
    </location>
</feature>
<gene>
    <name evidence="2" type="ORF">METZ01_LOCUS168909</name>
</gene>
<sequence>MEQALAQFDNCIVEESTSLKESGGGGAAASASTTASGENESENLKESSRTPSTSIISDGDFNLEESNSRQISSSNGSIPKDVELIDDDDIVATQLRELAMAEEDPNLRDQLWDKYREYKGIKKGSKNE</sequence>
<dbReference type="EMBL" id="UINC01030905">
    <property type="protein sequence ID" value="SVB16055.1"/>
    <property type="molecule type" value="Genomic_DNA"/>
</dbReference>
<dbReference type="AlphaFoldDB" id="A0A382BQI2"/>